<dbReference type="InterPro" id="IPR029063">
    <property type="entry name" value="SAM-dependent_MTases_sf"/>
</dbReference>
<evidence type="ECO:0000313" key="7">
    <source>
        <dbReference type="Proteomes" id="UP001139971"/>
    </source>
</evidence>
<dbReference type="InterPro" id="IPR003333">
    <property type="entry name" value="CMAS"/>
</dbReference>
<name>A0A9X3YKS8_9GAMM</name>
<keyword evidence="4" id="KW-0949">S-adenosyl-L-methionine</keyword>
<accession>A0A9X3YKS8</accession>
<evidence type="ECO:0000256" key="3">
    <source>
        <dbReference type="ARBA" id="ARBA00022679"/>
    </source>
</evidence>
<organism evidence="6 7">
    <name type="scientific">Tahibacter soli</name>
    <dbReference type="NCBI Taxonomy" id="2983605"/>
    <lineage>
        <taxon>Bacteria</taxon>
        <taxon>Pseudomonadati</taxon>
        <taxon>Pseudomonadota</taxon>
        <taxon>Gammaproteobacteria</taxon>
        <taxon>Lysobacterales</taxon>
        <taxon>Rhodanobacteraceae</taxon>
        <taxon>Tahibacter</taxon>
    </lineage>
</organism>
<dbReference type="Pfam" id="PF02353">
    <property type="entry name" value="CMAS"/>
    <property type="match status" value="1"/>
</dbReference>
<dbReference type="SUPFAM" id="SSF53335">
    <property type="entry name" value="S-adenosyl-L-methionine-dependent methyltransferases"/>
    <property type="match status" value="1"/>
</dbReference>
<dbReference type="Proteomes" id="UP001139971">
    <property type="component" value="Unassembled WGS sequence"/>
</dbReference>
<gene>
    <name evidence="6" type="primary">cfa</name>
    <name evidence="6" type="ORF">OD750_012940</name>
</gene>
<dbReference type="GO" id="GO:0008610">
    <property type="term" value="P:lipid biosynthetic process"/>
    <property type="evidence" value="ECO:0007669"/>
    <property type="project" value="InterPro"/>
</dbReference>
<dbReference type="PIRSF" id="PIRSF003085">
    <property type="entry name" value="CMAS"/>
    <property type="match status" value="1"/>
</dbReference>
<keyword evidence="7" id="KW-1185">Reference proteome</keyword>
<dbReference type="PANTHER" id="PTHR43667">
    <property type="entry name" value="CYCLOPROPANE-FATTY-ACYL-PHOSPHOLIPID SYNTHASE"/>
    <property type="match status" value="1"/>
</dbReference>
<proteinExistence type="inferred from homology"/>
<dbReference type="AlphaFoldDB" id="A0A9X3YKS8"/>
<protein>
    <submittedName>
        <fullName evidence="6">Cyclopropane fatty acyl phospholipid synthase</fullName>
        <ecNumber evidence="6">2.1.1.79</ecNumber>
    </submittedName>
</protein>
<comment type="similarity">
    <text evidence="1">Belongs to the CFA/CMAS family.</text>
</comment>
<keyword evidence="5" id="KW-0443">Lipid metabolism</keyword>
<sequence length="380" mass="43539">MLVERLRHRVQQLLAPLDIGLDGARPWDLDVHNDAFYARVLASGSLGLGESFMEGWWDARALDDFLSRLLAGGLDTAVRTLPDYWDAARAWLGNRQNARRAFAVGERHYDLGNDLYEAMLGRRLVYSCGYWRHAADLDAAQEAKLDLVCRKLRLEPGMRVLDIGCGWGETLKFAAERYGVSGVGVTISQEQADYATELCAGLPIEIRLQDYRDIDERYDRILSVGMFEHVGVKNYRRYFDVARRNLAPDGLFLLHTIGTNLSTRRTDPWIERYIFPNSMLPSAAQIAHAVEGAFVIEDWHNFGADYERTLTAWRDNVERAWPRLDAQRYDERFRRMWRYYLSASIATFRTRHSQLWQLVLSPHGVAGDTSRRGDAYPASG</sequence>
<comment type="caution">
    <text evidence="6">The sequence shown here is derived from an EMBL/GenBank/DDBJ whole genome shotgun (WGS) entry which is preliminary data.</text>
</comment>
<dbReference type="CDD" id="cd02440">
    <property type="entry name" value="AdoMet_MTases"/>
    <property type="match status" value="1"/>
</dbReference>
<evidence type="ECO:0000256" key="4">
    <source>
        <dbReference type="ARBA" id="ARBA00022691"/>
    </source>
</evidence>
<evidence type="ECO:0000256" key="2">
    <source>
        <dbReference type="ARBA" id="ARBA00022603"/>
    </source>
</evidence>
<evidence type="ECO:0000313" key="6">
    <source>
        <dbReference type="EMBL" id="MDC8013444.1"/>
    </source>
</evidence>
<evidence type="ECO:0000256" key="5">
    <source>
        <dbReference type="ARBA" id="ARBA00023098"/>
    </source>
</evidence>
<dbReference type="GO" id="GO:0032259">
    <property type="term" value="P:methylation"/>
    <property type="evidence" value="ECO:0007669"/>
    <property type="project" value="UniProtKB-KW"/>
</dbReference>
<dbReference type="PANTHER" id="PTHR43667:SF1">
    <property type="entry name" value="CYCLOPROPANE-FATTY-ACYL-PHOSPHOLIPID SYNTHASE"/>
    <property type="match status" value="1"/>
</dbReference>
<dbReference type="NCBIfam" id="NF008686">
    <property type="entry name" value="PRK11705.1"/>
    <property type="match status" value="1"/>
</dbReference>
<dbReference type="EMBL" id="JAOVZO020000017">
    <property type="protein sequence ID" value="MDC8013444.1"/>
    <property type="molecule type" value="Genomic_DNA"/>
</dbReference>
<reference evidence="6" key="1">
    <citation type="submission" date="2023-02" db="EMBL/GenBank/DDBJ databases">
        <title>Tahibacter soli sp. nov. isolated from soil.</title>
        <authorList>
            <person name="Baek J.H."/>
            <person name="Lee J.K."/>
            <person name="Choi D.G."/>
            <person name="Jeon C.O."/>
        </authorList>
    </citation>
    <scope>NUCLEOTIDE SEQUENCE</scope>
    <source>
        <strain evidence="6">BL</strain>
    </source>
</reference>
<dbReference type="Gene3D" id="3.40.50.150">
    <property type="entry name" value="Vaccinia Virus protein VP39"/>
    <property type="match status" value="1"/>
</dbReference>
<dbReference type="InterPro" id="IPR050723">
    <property type="entry name" value="CFA/CMAS"/>
</dbReference>
<dbReference type="EC" id="2.1.1.79" evidence="6"/>
<keyword evidence="3 6" id="KW-0808">Transferase</keyword>
<keyword evidence="2 6" id="KW-0489">Methyltransferase</keyword>
<evidence type="ECO:0000256" key="1">
    <source>
        <dbReference type="ARBA" id="ARBA00010815"/>
    </source>
</evidence>
<dbReference type="GO" id="GO:0008825">
    <property type="term" value="F:cyclopropane-fatty-acyl-phospholipid synthase activity"/>
    <property type="evidence" value="ECO:0007669"/>
    <property type="project" value="UniProtKB-EC"/>
</dbReference>